<dbReference type="PANTHER" id="PTHR35525">
    <property type="entry name" value="BLL6575 PROTEIN"/>
    <property type="match status" value="1"/>
</dbReference>
<dbReference type="InterPro" id="IPR021005">
    <property type="entry name" value="Znf_CGNR"/>
</dbReference>
<evidence type="ECO:0000259" key="1">
    <source>
        <dbReference type="Pfam" id="PF11706"/>
    </source>
</evidence>
<evidence type="ECO:0000313" key="2">
    <source>
        <dbReference type="EMBL" id="RBP08589.1"/>
    </source>
</evidence>
<dbReference type="InterPro" id="IPR010852">
    <property type="entry name" value="ABATE"/>
</dbReference>
<dbReference type="InterPro" id="IPR023286">
    <property type="entry name" value="ABATE_dom_sf"/>
</dbReference>
<protein>
    <submittedName>
        <fullName evidence="2">Putative RNA-binding Zn ribbon-like protein</fullName>
    </submittedName>
</protein>
<dbReference type="Gene3D" id="1.10.3300.10">
    <property type="entry name" value="Jann2411-like domain"/>
    <property type="match status" value="1"/>
</dbReference>
<dbReference type="OrthoDB" id="9808437at2"/>
<dbReference type="Pfam" id="PF07336">
    <property type="entry name" value="ABATE"/>
    <property type="match status" value="1"/>
</dbReference>
<dbReference type="Pfam" id="PF11706">
    <property type="entry name" value="zf-CGNR"/>
    <property type="match status" value="1"/>
</dbReference>
<dbReference type="EMBL" id="QNRK01000025">
    <property type="protein sequence ID" value="RBP08589.1"/>
    <property type="molecule type" value="Genomic_DNA"/>
</dbReference>
<dbReference type="RefSeq" id="WP_113891172.1">
    <property type="nucleotide sequence ID" value="NZ_QNRK01000025.1"/>
</dbReference>
<keyword evidence="3" id="KW-1185">Reference proteome</keyword>
<proteinExistence type="predicted"/>
<feature type="domain" description="Zinc finger CGNR" evidence="1">
    <location>
        <begin position="166"/>
        <end position="209"/>
    </location>
</feature>
<dbReference type="Proteomes" id="UP000253529">
    <property type="component" value="Unassembled WGS sequence"/>
</dbReference>
<evidence type="ECO:0000313" key="3">
    <source>
        <dbReference type="Proteomes" id="UP000253529"/>
    </source>
</evidence>
<dbReference type="AlphaFoldDB" id="A0A366F496"/>
<gene>
    <name evidence="2" type="ORF">DFR50_12571</name>
</gene>
<name>A0A366F496_9HYPH</name>
<organism evidence="2 3">
    <name type="scientific">Roseiarcus fermentans</name>
    <dbReference type="NCBI Taxonomy" id="1473586"/>
    <lineage>
        <taxon>Bacteria</taxon>
        <taxon>Pseudomonadati</taxon>
        <taxon>Pseudomonadota</taxon>
        <taxon>Alphaproteobacteria</taxon>
        <taxon>Hyphomicrobiales</taxon>
        <taxon>Roseiarcaceae</taxon>
        <taxon>Roseiarcus</taxon>
    </lineage>
</organism>
<comment type="caution">
    <text evidence="2">The sequence shown here is derived from an EMBL/GenBank/DDBJ whole genome shotgun (WGS) entry which is preliminary data.</text>
</comment>
<accession>A0A366F496</accession>
<sequence length="212" mass="22532">MTVSDAPLPPSRAGSLPLVGGSLAFDFANTESGRGTDQHQNHLREPEDVVAWIEHAEALSGPDVASLRRALDGRPGRAQALLGDALPLRAAIQTVGESIAGGAPPPDDALAALSALHARCLAAGRLAIADGRGFWRWRVEAAPVEAALGPIALAAARLFTEGDFSRIKVCEGHACGWLFCDTSRNNARRWCEMEVCGNRAKQKRLAARRRGQ</sequence>
<reference evidence="2 3" key="1">
    <citation type="submission" date="2018-06" db="EMBL/GenBank/DDBJ databases">
        <title>Genomic Encyclopedia of Type Strains, Phase IV (KMG-IV): sequencing the most valuable type-strain genomes for metagenomic binning, comparative biology and taxonomic classification.</title>
        <authorList>
            <person name="Goeker M."/>
        </authorList>
    </citation>
    <scope>NUCLEOTIDE SEQUENCE [LARGE SCALE GENOMIC DNA]</scope>
    <source>
        <strain evidence="2 3">DSM 24875</strain>
    </source>
</reference>
<dbReference type="PANTHER" id="PTHR35525:SF3">
    <property type="entry name" value="BLL6575 PROTEIN"/>
    <property type="match status" value="1"/>
</dbReference>
<dbReference type="SUPFAM" id="SSF160904">
    <property type="entry name" value="Jann2411-like"/>
    <property type="match status" value="1"/>
</dbReference>